<evidence type="ECO:0000259" key="3">
    <source>
        <dbReference type="Pfam" id="PF03972"/>
    </source>
</evidence>
<dbReference type="InterPro" id="IPR012705">
    <property type="entry name" value="2Me_IsoCit_deHydtase_PrpD"/>
</dbReference>
<protein>
    <submittedName>
        <fullName evidence="5">2-methylcitrate dehydratase</fullName>
    </submittedName>
</protein>
<proteinExistence type="inferred from homology"/>
<dbReference type="InterPro" id="IPR045337">
    <property type="entry name" value="MmgE_PrpD_C"/>
</dbReference>
<sequence length="485" mass="53252">MAPTGDDNNVLKYDQVITDIVDYVYDFEPTNPAAWERAKATFIDAFGCIAENLATSAEVRRLIGPTAGSPDKLPGGVKLPGTPYQLDLLSGAFNIATSIRYLDHNDYFVGAEWGHPSDNLGAILATASVFSRLENRPITLRTILVALTKAYEIQGVFQLRNSFNKVGLDHVILVKLGSTAVSAWLMGLSKDQAAAAVSHAFVDGHSLRTYRHAPNTGPRKGWAAGEAAQRAVQLALLARAGQPGIKSALTAPRWGFYDVLFEGKQFQFPRAFGSWVVENVLFKIYTAEGHAITAVEAAVAAAQQLAARGLNPAADIGSVRVRTQDAGMVIINKQGPLHNAADRDHDMKYMVAVCLLKGSAVETPDYQDDSPWATDPRVERLREKMTLVEDERFTRDYHDLDIKSVANAVQVTTTTGEVLDDFVVELPLGHPRRPETIPAAYAKARKNLLLKYEPAKVDRILDLVDRTDDFYKTTVNEWLDLFAES</sequence>
<dbReference type="SUPFAM" id="SSF103378">
    <property type="entry name" value="2-methylcitrate dehydratase PrpD"/>
    <property type="match status" value="1"/>
</dbReference>
<dbReference type="PANTHER" id="PTHR16943:SF15">
    <property type="entry name" value="DEHYDRATASE (PRPD), PUTATIVE-RELATED"/>
    <property type="match status" value="1"/>
</dbReference>
<feature type="domain" description="MmgE/PrpD N-terminal" evidence="3">
    <location>
        <begin position="19"/>
        <end position="268"/>
    </location>
</feature>
<evidence type="ECO:0000259" key="4">
    <source>
        <dbReference type="Pfam" id="PF19305"/>
    </source>
</evidence>
<dbReference type="OrthoDB" id="10055203at2759"/>
<reference evidence="5 6" key="1">
    <citation type="submission" date="2016-10" db="EMBL/GenBank/DDBJ databases">
        <title>Proteomics and genomics reveal pathogen-plant mechanisms compatible with a hemibiotrophic lifestyle of Diplodia corticola.</title>
        <authorList>
            <person name="Fernandes I."/>
            <person name="De Jonge R."/>
            <person name="Van De Peer Y."/>
            <person name="Devreese B."/>
            <person name="Alves A."/>
            <person name="Esteves A.C."/>
        </authorList>
    </citation>
    <scope>NUCLEOTIDE SEQUENCE [LARGE SCALE GENOMIC DNA]</scope>
    <source>
        <strain evidence="5 6">CBS 112549</strain>
    </source>
</reference>
<keyword evidence="6" id="KW-1185">Reference proteome</keyword>
<dbReference type="NCBIfam" id="TIGR02330">
    <property type="entry name" value="prpD"/>
    <property type="match status" value="1"/>
</dbReference>
<dbReference type="EMBL" id="MNUE01000040">
    <property type="protein sequence ID" value="OJD32193.1"/>
    <property type="molecule type" value="Genomic_DNA"/>
</dbReference>
<comment type="caution">
    <text evidence="5">The sequence shown here is derived from an EMBL/GenBank/DDBJ whole genome shotgun (WGS) entry which is preliminary data.</text>
</comment>
<dbReference type="Gene3D" id="3.30.1330.120">
    <property type="entry name" value="2-methylcitrate dehydratase PrpD"/>
    <property type="match status" value="1"/>
</dbReference>
<dbReference type="InterPro" id="IPR045336">
    <property type="entry name" value="MmgE_PrpD_N"/>
</dbReference>
<accession>A0A1J9QUX0</accession>
<dbReference type="Gene3D" id="1.10.4100.10">
    <property type="entry name" value="2-methylcitrate dehydratase PrpD"/>
    <property type="match status" value="1"/>
</dbReference>
<organism evidence="5 6">
    <name type="scientific">Diplodia corticola</name>
    <dbReference type="NCBI Taxonomy" id="236234"/>
    <lineage>
        <taxon>Eukaryota</taxon>
        <taxon>Fungi</taxon>
        <taxon>Dikarya</taxon>
        <taxon>Ascomycota</taxon>
        <taxon>Pezizomycotina</taxon>
        <taxon>Dothideomycetes</taxon>
        <taxon>Dothideomycetes incertae sedis</taxon>
        <taxon>Botryosphaeriales</taxon>
        <taxon>Botryosphaeriaceae</taxon>
        <taxon>Diplodia</taxon>
    </lineage>
</organism>
<dbReference type="GO" id="GO:0019679">
    <property type="term" value="P:propionate metabolic process, methylcitrate cycle"/>
    <property type="evidence" value="ECO:0007669"/>
    <property type="project" value="InterPro"/>
</dbReference>
<name>A0A1J9QUX0_9PEZI</name>
<gene>
    <name evidence="5" type="ORF">BKCO1_4000081</name>
</gene>
<dbReference type="STRING" id="236234.A0A1J9QUX0"/>
<dbReference type="GO" id="GO:0047547">
    <property type="term" value="F:2-methylcitrate dehydratase activity"/>
    <property type="evidence" value="ECO:0007669"/>
    <property type="project" value="InterPro"/>
</dbReference>
<dbReference type="PANTHER" id="PTHR16943">
    <property type="entry name" value="2-METHYLCITRATE DEHYDRATASE-RELATED"/>
    <property type="match status" value="1"/>
</dbReference>
<dbReference type="Proteomes" id="UP000183809">
    <property type="component" value="Unassembled WGS sequence"/>
</dbReference>
<evidence type="ECO:0000256" key="1">
    <source>
        <dbReference type="ARBA" id="ARBA00006174"/>
    </source>
</evidence>
<evidence type="ECO:0000313" key="5">
    <source>
        <dbReference type="EMBL" id="OJD32193.1"/>
    </source>
</evidence>
<dbReference type="InterPro" id="IPR042183">
    <property type="entry name" value="MmgE/PrpD_sf_1"/>
</dbReference>
<comment type="similarity">
    <text evidence="1">Belongs to the PrpD family.</text>
</comment>
<keyword evidence="2" id="KW-0456">Lyase</keyword>
<feature type="domain" description="MmgE/PrpD C-terminal" evidence="4">
    <location>
        <begin position="285"/>
        <end position="465"/>
    </location>
</feature>
<dbReference type="Pfam" id="PF19305">
    <property type="entry name" value="MmgE_PrpD_C"/>
    <property type="match status" value="1"/>
</dbReference>
<dbReference type="GO" id="GO:0051537">
    <property type="term" value="F:2 iron, 2 sulfur cluster binding"/>
    <property type="evidence" value="ECO:0007669"/>
    <property type="project" value="InterPro"/>
</dbReference>
<dbReference type="AlphaFoldDB" id="A0A1J9QUX0"/>
<dbReference type="RefSeq" id="XP_020128453.1">
    <property type="nucleotide sequence ID" value="XM_020275495.1"/>
</dbReference>
<dbReference type="GO" id="GO:0005739">
    <property type="term" value="C:mitochondrion"/>
    <property type="evidence" value="ECO:0007669"/>
    <property type="project" value="TreeGrafter"/>
</dbReference>
<dbReference type="Pfam" id="PF03972">
    <property type="entry name" value="MmgE_PrpD_N"/>
    <property type="match status" value="1"/>
</dbReference>
<dbReference type="InterPro" id="IPR036148">
    <property type="entry name" value="MmgE/PrpD_sf"/>
</dbReference>
<evidence type="ECO:0000256" key="2">
    <source>
        <dbReference type="ARBA" id="ARBA00023239"/>
    </source>
</evidence>
<dbReference type="InterPro" id="IPR042188">
    <property type="entry name" value="MmgE/PrpD_sf_2"/>
</dbReference>
<dbReference type="InterPro" id="IPR005656">
    <property type="entry name" value="MmgE_PrpD"/>
</dbReference>
<evidence type="ECO:0000313" key="6">
    <source>
        <dbReference type="Proteomes" id="UP000183809"/>
    </source>
</evidence>
<dbReference type="GeneID" id="31015756"/>